<dbReference type="GO" id="GO:0006820">
    <property type="term" value="P:monoatomic anion transport"/>
    <property type="evidence" value="ECO:0007669"/>
    <property type="project" value="TreeGrafter"/>
</dbReference>
<dbReference type="SUPFAM" id="SSF103473">
    <property type="entry name" value="MFS general substrate transporter"/>
    <property type="match status" value="1"/>
</dbReference>
<gene>
    <name evidence="5" type="ORF">MGAL_10B020991</name>
</gene>
<protein>
    <submittedName>
        <fullName evidence="5">Uncharacterized protein</fullName>
    </submittedName>
</protein>
<dbReference type="PANTHER" id="PTHR11662">
    <property type="entry name" value="SOLUTE CARRIER FAMILY 17"/>
    <property type="match status" value="1"/>
</dbReference>
<evidence type="ECO:0000256" key="4">
    <source>
        <dbReference type="ARBA" id="ARBA00023136"/>
    </source>
</evidence>
<reference evidence="5" key="1">
    <citation type="submission" date="2018-11" db="EMBL/GenBank/DDBJ databases">
        <authorList>
            <person name="Alioto T."/>
            <person name="Alioto T."/>
        </authorList>
    </citation>
    <scope>NUCLEOTIDE SEQUENCE</scope>
</reference>
<evidence type="ECO:0000256" key="3">
    <source>
        <dbReference type="ARBA" id="ARBA00022989"/>
    </source>
</evidence>
<keyword evidence="6" id="KW-1185">Reference proteome</keyword>
<dbReference type="InterPro" id="IPR050382">
    <property type="entry name" value="MFS_Na/Anion_cotransporter"/>
</dbReference>
<name>A0A8B6HQP4_MYTGA</name>
<keyword evidence="2" id="KW-0812">Transmembrane</keyword>
<dbReference type="EMBL" id="UYJE01010419">
    <property type="protein sequence ID" value="VDI83016.1"/>
    <property type="molecule type" value="Genomic_DNA"/>
</dbReference>
<keyword evidence="4" id="KW-0472">Membrane</keyword>
<evidence type="ECO:0000313" key="6">
    <source>
        <dbReference type="Proteomes" id="UP000596742"/>
    </source>
</evidence>
<dbReference type="GO" id="GO:0016020">
    <property type="term" value="C:membrane"/>
    <property type="evidence" value="ECO:0007669"/>
    <property type="project" value="UniProtKB-SubCell"/>
</dbReference>
<evidence type="ECO:0000313" key="5">
    <source>
        <dbReference type="EMBL" id="VDI83016.1"/>
    </source>
</evidence>
<dbReference type="AlphaFoldDB" id="A0A8B6HQP4"/>
<evidence type="ECO:0000256" key="1">
    <source>
        <dbReference type="ARBA" id="ARBA00004141"/>
    </source>
</evidence>
<dbReference type="PANTHER" id="PTHR11662:SF399">
    <property type="entry name" value="FI19708P1-RELATED"/>
    <property type="match status" value="1"/>
</dbReference>
<dbReference type="OrthoDB" id="6153023at2759"/>
<evidence type="ECO:0000256" key="2">
    <source>
        <dbReference type="ARBA" id="ARBA00022692"/>
    </source>
</evidence>
<dbReference type="GO" id="GO:0022857">
    <property type="term" value="F:transmembrane transporter activity"/>
    <property type="evidence" value="ECO:0007669"/>
    <property type="project" value="TreeGrafter"/>
</dbReference>
<organism evidence="5 6">
    <name type="scientific">Mytilus galloprovincialis</name>
    <name type="common">Mediterranean mussel</name>
    <dbReference type="NCBI Taxonomy" id="29158"/>
    <lineage>
        <taxon>Eukaryota</taxon>
        <taxon>Metazoa</taxon>
        <taxon>Spiralia</taxon>
        <taxon>Lophotrochozoa</taxon>
        <taxon>Mollusca</taxon>
        <taxon>Bivalvia</taxon>
        <taxon>Autobranchia</taxon>
        <taxon>Pteriomorphia</taxon>
        <taxon>Mytilida</taxon>
        <taxon>Mytiloidea</taxon>
        <taxon>Mytilidae</taxon>
        <taxon>Mytilinae</taxon>
        <taxon>Mytilus</taxon>
    </lineage>
</organism>
<dbReference type="InterPro" id="IPR036259">
    <property type="entry name" value="MFS_trans_sf"/>
</dbReference>
<comment type="caution">
    <text evidence="5">The sequence shown here is derived from an EMBL/GenBank/DDBJ whole genome shotgun (WGS) entry which is preliminary data.</text>
</comment>
<comment type="subcellular location">
    <subcellularLocation>
        <location evidence="1">Membrane</location>
        <topology evidence="1">Multi-pass membrane protein</topology>
    </subcellularLocation>
</comment>
<sequence>MSCDHRDMAVAFLSLAVMFTGLNRAAFIVNHNDFAPKYAGVLFGITNTFATVPGMIAPIVAGALTPNILDSNTDLMCLFRRIPQKNGEMYFTYVQLSVYLGRWCLEV</sequence>
<dbReference type="Proteomes" id="UP000596742">
    <property type="component" value="Unassembled WGS sequence"/>
</dbReference>
<accession>A0A8B6HQP4</accession>
<proteinExistence type="predicted"/>
<keyword evidence="3" id="KW-1133">Transmembrane helix</keyword>